<feature type="chain" id="PRO_5047522500" description="P25" evidence="1">
    <location>
        <begin position="18"/>
        <end position="221"/>
    </location>
</feature>
<dbReference type="Proteomes" id="UP001549920">
    <property type="component" value="Unassembled WGS sequence"/>
</dbReference>
<dbReference type="InterPro" id="IPR009911">
    <property type="entry name" value="Fibroin_P25"/>
</dbReference>
<name>A0ABR3H3R4_LOXSC</name>
<organism evidence="2 3">
    <name type="scientific">Loxostege sticticalis</name>
    <name type="common">Beet webworm moth</name>
    <dbReference type="NCBI Taxonomy" id="481309"/>
    <lineage>
        <taxon>Eukaryota</taxon>
        <taxon>Metazoa</taxon>
        <taxon>Ecdysozoa</taxon>
        <taxon>Arthropoda</taxon>
        <taxon>Hexapoda</taxon>
        <taxon>Insecta</taxon>
        <taxon>Pterygota</taxon>
        <taxon>Neoptera</taxon>
        <taxon>Endopterygota</taxon>
        <taxon>Lepidoptera</taxon>
        <taxon>Glossata</taxon>
        <taxon>Ditrysia</taxon>
        <taxon>Pyraloidea</taxon>
        <taxon>Crambidae</taxon>
        <taxon>Pyraustinae</taxon>
        <taxon>Loxostege</taxon>
    </lineage>
</organism>
<gene>
    <name evidence="2" type="ORF">ABMA27_011122</name>
</gene>
<evidence type="ECO:0000313" key="2">
    <source>
        <dbReference type="EMBL" id="KAL0859321.1"/>
    </source>
</evidence>
<evidence type="ECO:0000256" key="1">
    <source>
        <dbReference type="SAM" id="SignalP"/>
    </source>
</evidence>
<accession>A0ABR3H3R4</accession>
<keyword evidence="1" id="KW-0732">Signal</keyword>
<evidence type="ECO:0008006" key="4">
    <source>
        <dbReference type="Google" id="ProtNLM"/>
    </source>
</evidence>
<sequence length="221" mass="25505">MLAKVLLLAFVINACWAVPKKYPPKIRPCRLNDYKCIGDNLAANSNCKRKVAGSIPCLYKVYNQRFETPYFNASYTDDVLIVRNHDKCYVSEFFANIVKDDYVLSVDCPRLDLESNRTMIQHHSLGEDTEYHYHVRGEYPLVRLTANLKHADQADLCSAYVLGDVTALPIFKIDPLDKPTAKFLSRDLSLLNIYERETFFYRAKHLLNFFVNNLICDFGCN</sequence>
<dbReference type="PIRSF" id="PIRSF008881">
    <property type="entry name" value="Fibroin_P25"/>
    <property type="match status" value="1"/>
</dbReference>
<dbReference type="EMBL" id="JBEUOH010000028">
    <property type="protein sequence ID" value="KAL0859321.1"/>
    <property type="molecule type" value="Genomic_DNA"/>
</dbReference>
<keyword evidence="3" id="KW-1185">Reference proteome</keyword>
<feature type="signal peptide" evidence="1">
    <location>
        <begin position="1"/>
        <end position="17"/>
    </location>
</feature>
<proteinExistence type="predicted"/>
<dbReference type="Pfam" id="PF07294">
    <property type="entry name" value="Fibroin_P25"/>
    <property type="match status" value="1"/>
</dbReference>
<protein>
    <recommendedName>
        <fullName evidence="4">P25</fullName>
    </recommendedName>
</protein>
<evidence type="ECO:0000313" key="3">
    <source>
        <dbReference type="Proteomes" id="UP001549920"/>
    </source>
</evidence>
<reference evidence="2 3" key="1">
    <citation type="submission" date="2024-06" db="EMBL/GenBank/DDBJ databases">
        <title>A chromosome-level genome assembly of beet webworm, Loxostege sticticalis.</title>
        <authorList>
            <person name="Zhang Y."/>
        </authorList>
    </citation>
    <scope>NUCLEOTIDE SEQUENCE [LARGE SCALE GENOMIC DNA]</scope>
    <source>
        <strain evidence="2">AQ026</strain>
        <tissue evidence="2">Whole body</tissue>
    </source>
</reference>
<comment type="caution">
    <text evidence="2">The sequence shown here is derived from an EMBL/GenBank/DDBJ whole genome shotgun (WGS) entry which is preliminary data.</text>
</comment>